<keyword evidence="6 7" id="KW-0472">Membrane</keyword>
<feature type="transmembrane region" description="Helical" evidence="7">
    <location>
        <begin position="1238"/>
        <end position="1257"/>
    </location>
</feature>
<feature type="transmembrane region" description="Helical" evidence="7">
    <location>
        <begin position="559"/>
        <end position="581"/>
    </location>
</feature>
<evidence type="ECO:0000259" key="8">
    <source>
        <dbReference type="PROSITE" id="PS50893"/>
    </source>
</evidence>
<feature type="transmembrane region" description="Helical" evidence="7">
    <location>
        <begin position="1129"/>
        <end position="1149"/>
    </location>
</feature>
<feature type="transmembrane region" description="Helical" evidence="7">
    <location>
        <begin position="1205"/>
        <end position="1226"/>
    </location>
</feature>
<dbReference type="InterPro" id="IPR003439">
    <property type="entry name" value="ABC_transporter-like_ATP-bd"/>
</dbReference>
<feature type="transmembrane region" description="Helical" evidence="7">
    <location>
        <begin position="1170"/>
        <end position="1199"/>
    </location>
</feature>
<evidence type="ECO:0000256" key="2">
    <source>
        <dbReference type="ARBA" id="ARBA00006012"/>
    </source>
</evidence>
<gene>
    <name evidence="9" type="ORF">PHYPSEUDO_002530</name>
</gene>
<feature type="transmembrane region" description="Helical" evidence="7">
    <location>
        <begin position="678"/>
        <end position="699"/>
    </location>
</feature>
<dbReference type="InterPro" id="IPR043926">
    <property type="entry name" value="ABCG_dom"/>
</dbReference>
<dbReference type="GO" id="GO:0016887">
    <property type="term" value="F:ATP hydrolysis activity"/>
    <property type="evidence" value="ECO:0007669"/>
    <property type="project" value="InterPro"/>
</dbReference>
<dbReference type="GO" id="GO:0005524">
    <property type="term" value="F:ATP binding"/>
    <property type="evidence" value="ECO:0007669"/>
    <property type="project" value="InterPro"/>
</dbReference>
<evidence type="ECO:0000256" key="5">
    <source>
        <dbReference type="ARBA" id="ARBA00022989"/>
    </source>
</evidence>
<evidence type="ECO:0000256" key="7">
    <source>
        <dbReference type="SAM" id="Phobius"/>
    </source>
</evidence>
<evidence type="ECO:0000256" key="6">
    <source>
        <dbReference type="ARBA" id="ARBA00023136"/>
    </source>
</evidence>
<dbReference type="GO" id="GO:0140359">
    <property type="term" value="F:ABC-type transporter activity"/>
    <property type="evidence" value="ECO:0007669"/>
    <property type="project" value="InterPro"/>
</dbReference>
<dbReference type="PROSITE" id="PS50893">
    <property type="entry name" value="ABC_TRANSPORTER_2"/>
    <property type="match status" value="2"/>
</dbReference>
<organism evidence="9 10">
    <name type="scientific">Phytophthora pseudosyringae</name>
    <dbReference type="NCBI Taxonomy" id="221518"/>
    <lineage>
        <taxon>Eukaryota</taxon>
        <taxon>Sar</taxon>
        <taxon>Stramenopiles</taxon>
        <taxon>Oomycota</taxon>
        <taxon>Peronosporomycetes</taxon>
        <taxon>Peronosporales</taxon>
        <taxon>Peronosporaceae</taxon>
        <taxon>Phytophthora</taxon>
    </lineage>
</organism>
<evidence type="ECO:0000313" key="10">
    <source>
        <dbReference type="Proteomes" id="UP000694044"/>
    </source>
</evidence>
<evidence type="ECO:0000256" key="3">
    <source>
        <dbReference type="ARBA" id="ARBA00022448"/>
    </source>
</evidence>
<feature type="transmembrane region" description="Helical" evidence="7">
    <location>
        <begin position="423"/>
        <end position="442"/>
    </location>
</feature>
<dbReference type="EMBL" id="JAGDFM010000145">
    <property type="protein sequence ID" value="KAG7384542.1"/>
    <property type="molecule type" value="Genomic_DNA"/>
</dbReference>
<comment type="similarity">
    <text evidence="2">Belongs to the ABC transporter superfamily. ABCG family. PDR (TC 3.A.1.205) subfamily.</text>
</comment>
<comment type="caution">
    <text evidence="9">The sequence shown here is derived from an EMBL/GenBank/DDBJ whole genome shotgun (WGS) entry which is preliminary data.</text>
</comment>
<feature type="transmembrane region" description="Helical" evidence="7">
    <location>
        <begin position="1347"/>
        <end position="1368"/>
    </location>
</feature>
<protein>
    <recommendedName>
        <fullName evidence="8">ABC transporter domain-containing protein</fullName>
    </recommendedName>
</protein>
<accession>A0A8T1VSY0</accession>
<reference evidence="9" key="1">
    <citation type="submission" date="2021-02" db="EMBL/GenBank/DDBJ databases">
        <authorList>
            <person name="Palmer J.M."/>
        </authorList>
    </citation>
    <scope>NUCLEOTIDE SEQUENCE</scope>
    <source>
        <strain evidence="9">SCRP734</strain>
    </source>
</reference>
<feature type="transmembrane region" description="Helical" evidence="7">
    <location>
        <begin position="477"/>
        <end position="502"/>
    </location>
</feature>
<dbReference type="InterPro" id="IPR013525">
    <property type="entry name" value="ABC2_TM"/>
</dbReference>
<name>A0A8T1VSY0_9STRA</name>
<dbReference type="GO" id="GO:0016020">
    <property type="term" value="C:membrane"/>
    <property type="evidence" value="ECO:0007669"/>
    <property type="project" value="UniProtKB-SubCell"/>
</dbReference>
<feature type="transmembrane region" description="Helical" evidence="7">
    <location>
        <begin position="588"/>
        <end position="608"/>
    </location>
</feature>
<evidence type="ECO:0000313" key="9">
    <source>
        <dbReference type="EMBL" id="KAG7384542.1"/>
    </source>
</evidence>
<keyword evidence="3" id="KW-0813">Transport</keyword>
<dbReference type="PANTHER" id="PTHR19241">
    <property type="entry name" value="ATP-BINDING CASSETTE TRANSPORTER"/>
    <property type="match status" value="1"/>
</dbReference>
<evidence type="ECO:0000256" key="1">
    <source>
        <dbReference type="ARBA" id="ARBA00004141"/>
    </source>
</evidence>
<dbReference type="FunFam" id="3.40.50.300:FF:000289">
    <property type="entry name" value="ABC transporter G family member 31"/>
    <property type="match status" value="1"/>
</dbReference>
<sequence>MNPPAGVDPAAPELSYESGKTLMAKGPQVLHDLMAAKIPAATGRPLPEMEVRFSNLSLSADIVVADDHATKYELPTIPNELKKTLMGPKKLTVRKEILKNVSGRFTPGKITLLLGQPGSGKSALMKVISGRFPMNRNISMEGAVSFNGVAYKEIENRLPQFVSYVSQRDKHFPTLTVKETLEFAHTFCGGKLLEQGKGMLDMGQHHGTDAEALQATQNIFAHYPEVVTQQLGLQICQDTIVGDNMLRGVSGGERKRVTTGEMEFGMKYISLMDEISTGLDSAATYDIINTQRSVAHRLRKTVVIALLQPSPEVFSLFDDVMILNEGELMYHGPCSDVETYFEGLGFKCPPGRDIADYLLDLGTKQQYRYQVASHPSKQPRSPNEFAESFGQSRIYHNTLAALEAPFDQKLVESVKDIIDPMPMFHQSVFASVLALQWRALLITYRNKAFVMGRLMMVLIMGLLYCSIFYQFDPTQISVVMGVIFATVMFLSMGQGSMIPVYIAGRDIFYKQRRANFFRTGSYVLATTVSQIPLALCETIIFGSIVYWVCGFASDVKLFIIFEVVLFVSNLAMGMWFFFLAGACPDANVVMPVGMSSILVFIIFAGFIVTKSEIPDYLIWAHWISPIAWAVKALAINQYRSSEFDVCVYNDVDYCAKYDGLKMGEYYLDLFGIATEKVWVAYAIIYLLAVYVFFMFLSYLAMEYIRYETPDNVDVSVKSIEDDSSYVLAETPKGTKSAANAVLDLPVTAREKNFVPVTVAFEDLHYFVPDPKNPKEQLELLKGINGFALPGSITALMGSTGAGKTTLMDVIAGRKTGGKITGKIMLNGYEASDLAIRRCTGYCEQMDVHSEAATIREALTFSSFLRQDASVSDAKKYDSVNECIELLGLEEIADQIIRGSSVEQMKRLTIGVELAAQPSVIFLDEPTSGLDARSAKIIMDGVRKVADSGRTIICTIHQPSAEVFYLFDRLLLLQRGGHTAFYGDLGENCRNLIDYFENIPGVAPLTVGYNPATWMLECIGAGVGHGTEDLMDFVSYFKHSPYNQLLETNMAKEGIMMPSPDLPEMVFSKKRAANSQTQAKFVIWRFFQMYWRTPSYTLTRMYLSIFLAVLFGLIFVSNNDYASYSGLNSGVGMVFMSGFFSSMAVFQSVMPLTCTERESFYRERASQTYNAFWYFMASTLAEIPYCFASSLIFTAIFYYFVGFTGFTTAIVFWLASALLVLMFVYLGQFFAYAMPSEEVAQIVGIIFMSIFMMFIGFSPPAYAIPSGYTWLYDICPFKFPIAILVALVFSDCDEEPTWNETTQAYENVNSQLGCQAMVNAPETVDHITIKGYTEDYFGMKHHEIARNFGITIGIIVLVRIWAALALRFINHQKK</sequence>
<dbReference type="InterPro" id="IPR034003">
    <property type="entry name" value="ABCG_PDR_2"/>
</dbReference>
<feature type="domain" description="ABC transporter" evidence="8">
    <location>
        <begin position="758"/>
        <end position="999"/>
    </location>
</feature>
<dbReference type="OrthoDB" id="66620at2759"/>
<dbReference type="FunFam" id="3.40.50.300:FF:000528">
    <property type="entry name" value="ABC transporter G family member 31"/>
    <property type="match status" value="1"/>
</dbReference>
<feature type="transmembrane region" description="Helical" evidence="7">
    <location>
        <begin position="1100"/>
        <end position="1117"/>
    </location>
</feature>
<keyword evidence="4 7" id="KW-0812">Transmembrane</keyword>
<evidence type="ECO:0000256" key="4">
    <source>
        <dbReference type="ARBA" id="ARBA00022692"/>
    </source>
</evidence>
<comment type="subcellular location">
    <subcellularLocation>
        <location evidence="1">Membrane</location>
        <topology evidence="1">Multi-pass membrane protein</topology>
    </subcellularLocation>
</comment>
<dbReference type="Pfam" id="PF00005">
    <property type="entry name" value="ABC_tran"/>
    <property type="match status" value="2"/>
</dbReference>
<keyword evidence="5 7" id="KW-1133">Transmembrane helix</keyword>
<feature type="transmembrane region" description="Helical" evidence="7">
    <location>
        <begin position="522"/>
        <end position="547"/>
    </location>
</feature>
<feature type="transmembrane region" description="Helical" evidence="7">
    <location>
        <begin position="454"/>
        <end position="471"/>
    </location>
</feature>
<dbReference type="CDD" id="cd03232">
    <property type="entry name" value="ABCG_PDR_domain2"/>
    <property type="match status" value="1"/>
</dbReference>
<dbReference type="Pfam" id="PF19055">
    <property type="entry name" value="ABC2_membrane_7"/>
    <property type="match status" value="1"/>
</dbReference>
<feature type="domain" description="ABC transporter" evidence="8">
    <location>
        <begin position="81"/>
        <end position="350"/>
    </location>
</feature>
<dbReference type="SMART" id="SM00382">
    <property type="entry name" value="AAA"/>
    <property type="match status" value="2"/>
</dbReference>
<dbReference type="Pfam" id="PF01061">
    <property type="entry name" value="ABC2_membrane"/>
    <property type="match status" value="2"/>
</dbReference>
<dbReference type="InterPro" id="IPR003593">
    <property type="entry name" value="AAA+_ATPase"/>
</dbReference>
<keyword evidence="10" id="KW-1185">Reference proteome</keyword>
<proteinExistence type="inferred from homology"/>
<dbReference type="Proteomes" id="UP000694044">
    <property type="component" value="Unassembled WGS sequence"/>
</dbReference>